<proteinExistence type="evidence at transcript level"/>
<dbReference type="GO" id="GO:0000149">
    <property type="term" value="F:SNARE binding"/>
    <property type="evidence" value="ECO:0007669"/>
    <property type="project" value="TreeGrafter"/>
</dbReference>
<dbReference type="GO" id="GO:0048812">
    <property type="term" value="P:neuron projection morphogenesis"/>
    <property type="evidence" value="ECO:0007669"/>
    <property type="project" value="TreeGrafter"/>
</dbReference>
<dbReference type="EMBL" id="MW962400">
    <property type="protein sequence ID" value="QVD39166.1"/>
    <property type="molecule type" value="mRNA"/>
</dbReference>
<dbReference type="PANTHER" id="PTHR24170:SF2">
    <property type="entry name" value="ANKYRIN REPEAT DOMAIN-CONTAINING PROTEIN 27"/>
    <property type="match status" value="1"/>
</dbReference>
<dbReference type="AlphaFoldDB" id="A0A8E5JSM5"/>
<dbReference type="PROSITE" id="PS51205">
    <property type="entry name" value="VPS9"/>
    <property type="match status" value="1"/>
</dbReference>
<dbReference type="PRINTS" id="PR01415">
    <property type="entry name" value="ANKYRIN"/>
</dbReference>
<organism evidence="3">
    <name type="scientific">Schistocerca gregaria</name>
    <name type="common">Desert locust</name>
    <name type="synonym">Gryllus gregarius</name>
    <dbReference type="NCBI Taxonomy" id="7010"/>
    <lineage>
        <taxon>Eukaryota</taxon>
        <taxon>Metazoa</taxon>
        <taxon>Ecdysozoa</taxon>
        <taxon>Arthropoda</taxon>
        <taxon>Hexapoda</taxon>
        <taxon>Insecta</taxon>
        <taxon>Pterygota</taxon>
        <taxon>Neoptera</taxon>
        <taxon>Polyneoptera</taxon>
        <taxon>Orthoptera</taxon>
        <taxon>Caelifera</taxon>
        <taxon>Acrididea</taxon>
        <taxon>Acridomorpha</taxon>
        <taxon>Acridoidea</taxon>
        <taxon>Acrididae</taxon>
        <taxon>Cyrtacanthacridinae</taxon>
        <taxon>Schistocerca</taxon>
    </lineage>
</organism>
<dbReference type="SUPFAM" id="SSF109993">
    <property type="entry name" value="VPS9 domain"/>
    <property type="match status" value="1"/>
</dbReference>
<feature type="repeat" description="ANK" evidence="1">
    <location>
        <begin position="565"/>
        <end position="586"/>
    </location>
</feature>
<sequence length="953" mass="106259">MESYDEDLNENPFFHMLQTEHTELFQKATVEGWIICVPCEGSVPKYALTVEDFFSHILIPSDELPESHFRTLNDRDVRICNRVVTVEENDISRPLTTHILFEETYYTDDLLKYKVLCLEHPLERHSDFGPVSSNSSVVISLQTLRDCIDLLWTESRGRDVLEKIDQLIRDFLSCNNNLEFEPLQVQKDLVGSLYTICLQNALRDSRLRERTSTNKHLLENVKLAVETYMLHTVYKKVIKGVTACTAHDDANLNKIIRNLSDIQLRDLGVRQDLYDTVPWAKQELARIDGYSTVLGKVGCLKRMLGAITKQHPSKNSPDLFVGNVIAADDLLPMIVFLVIKTGLPNWIAHLTFMKQFHFSNPSKCQVDEYSFLITSLEAAIEHINSGLFLGSSIPEAQIVYEEKYDKYKKADEEQQSVSAEPSGIEYLFEQIKLGNESEVKGILDRSIGSNSMRERESSTKKNDIILKLCHPLCSCDKCESIISKSLCNTTPTINSCDDRGFTALHVACMFGRPTMVDLLLKYGSNVNACDYSGSTPVHYAAAKGYQNALLLLVHAGAHIDIADNEGNTPLHLACNNGHEGCVKAIIYFAEHVGLKLNINCANSQGNTALHNAARWGYEGIVHLLLENGARPGAENKRHITPLDYAHNIHITRLLMRAIKTMPPSGLMPGSSNGIVTNLTSKSKELHVAASSKKTLDFSDSVKPRKVSGASLQKGSKTKKVFYGVLPETTQGMRNVEKLLKAIAAGDTRLACYYMGLDANDEAASQKAAQPEQQHEKCHPLCTCEKCQPENDVNSDENGTDEEHSHHILDVNVCDGEGFTPLHVAAMHGRLDLTRLLIDAGALVDVRTRTKAATPLHFACQNQRLQVVQLLLRRSADPDIQDWHGNTALHYACYVGNIRLVETLLQLASPRLDLKNASGKSAVQEAEEKMALTIVKLLRGGKHFVVNGDESKDY</sequence>
<dbReference type="PANTHER" id="PTHR24170">
    <property type="entry name" value="ANKYRIN REPEAT DOMAIN-CONTAINING PROTEIN 27"/>
    <property type="match status" value="1"/>
</dbReference>
<feature type="repeat" description="ANK" evidence="1">
    <location>
        <begin position="499"/>
        <end position="531"/>
    </location>
</feature>
<dbReference type="InterPro" id="IPR036770">
    <property type="entry name" value="Ankyrin_rpt-contain_sf"/>
</dbReference>
<dbReference type="CDD" id="cd22885">
    <property type="entry name" value="ANKRD27_zf1"/>
    <property type="match status" value="1"/>
</dbReference>
<dbReference type="GO" id="GO:0097422">
    <property type="term" value="C:tubular endosome"/>
    <property type="evidence" value="ECO:0007669"/>
    <property type="project" value="TreeGrafter"/>
</dbReference>
<dbReference type="GO" id="GO:0005886">
    <property type="term" value="C:plasma membrane"/>
    <property type="evidence" value="ECO:0007669"/>
    <property type="project" value="TreeGrafter"/>
</dbReference>
<dbReference type="GO" id="GO:0005085">
    <property type="term" value="F:guanyl-nucleotide exchange factor activity"/>
    <property type="evidence" value="ECO:0007669"/>
    <property type="project" value="TreeGrafter"/>
</dbReference>
<name>A0A8E5JSM5_SCHGR</name>
<evidence type="ECO:0000313" key="3">
    <source>
        <dbReference type="EMBL" id="QVD39166.1"/>
    </source>
</evidence>
<dbReference type="InterPro" id="IPR037191">
    <property type="entry name" value="VPS9_dom_sf"/>
</dbReference>
<dbReference type="GO" id="GO:0045022">
    <property type="term" value="P:early endosome to late endosome transport"/>
    <property type="evidence" value="ECO:0007669"/>
    <property type="project" value="TreeGrafter"/>
</dbReference>
<dbReference type="GO" id="GO:0005770">
    <property type="term" value="C:late endosome"/>
    <property type="evidence" value="ECO:0007669"/>
    <property type="project" value="TreeGrafter"/>
</dbReference>
<dbReference type="Pfam" id="PF12796">
    <property type="entry name" value="Ank_2"/>
    <property type="match status" value="2"/>
</dbReference>
<dbReference type="GO" id="GO:0043005">
    <property type="term" value="C:neuron projection"/>
    <property type="evidence" value="ECO:0007669"/>
    <property type="project" value="TreeGrafter"/>
</dbReference>
<dbReference type="Gene3D" id="1.25.40.20">
    <property type="entry name" value="Ankyrin repeat-containing domain"/>
    <property type="match status" value="3"/>
</dbReference>
<reference evidence="3" key="1">
    <citation type="journal article" date="2021" name="J. Neurophysiol.">
        <title>Gene transcription changes in a locust model of noise-induced deafness.</title>
        <authorList>
            <person name="French A.S."/>
            <person name="Warren B."/>
        </authorList>
    </citation>
    <scope>NUCLEOTIDE SEQUENCE</scope>
</reference>
<dbReference type="GO" id="GO:0005769">
    <property type="term" value="C:early endosome"/>
    <property type="evidence" value="ECO:0007669"/>
    <property type="project" value="TreeGrafter"/>
</dbReference>
<feature type="repeat" description="ANK" evidence="1">
    <location>
        <begin position="850"/>
        <end position="882"/>
    </location>
</feature>
<dbReference type="Gene3D" id="1.20.1050.80">
    <property type="entry name" value="VPS9 domain"/>
    <property type="match status" value="1"/>
</dbReference>
<dbReference type="PROSITE" id="PS50297">
    <property type="entry name" value="ANK_REP_REGION"/>
    <property type="match status" value="7"/>
</dbReference>
<keyword evidence="1" id="KW-0040">ANK repeat</keyword>
<dbReference type="SMART" id="SM00248">
    <property type="entry name" value="ANK"/>
    <property type="match status" value="7"/>
</dbReference>
<dbReference type="Pfam" id="PF02204">
    <property type="entry name" value="VPS9"/>
    <property type="match status" value="1"/>
</dbReference>
<protein>
    <submittedName>
        <fullName evidence="3">Ankyrin repeat containing 27-like protein</fullName>
    </submittedName>
</protein>
<dbReference type="Pfam" id="PF00023">
    <property type="entry name" value="Ank"/>
    <property type="match status" value="1"/>
</dbReference>
<accession>A0A8E5JSM5</accession>
<evidence type="ECO:0000256" key="1">
    <source>
        <dbReference type="PROSITE-ProRule" id="PRU00023"/>
    </source>
</evidence>
<dbReference type="Pfam" id="PF13637">
    <property type="entry name" value="Ank_4"/>
    <property type="match status" value="1"/>
</dbReference>
<dbReference type="InterPro" id="IPR003123">
    <property type="entry name" value="VPS9"/>
</dbReference>
<dbReference type="CDD" id="cd22886">
    <property type="entry name" value="ANKRD27_zf2"/>
    <property type="match status" value="1"/>
</dbReference>
<evidence type="ECO:0000259" key="2">
    <source>
        <dbReference type="PROSITE" id="PS51205"/>
    </source>
</evidence>
<feature type="repeat" description="ANK" evidence="1">
    <location>
        <begin position="604"/>
        <end position="636"/>
    </location>
</feature>
<dbReference type="OrthoDB" id="411646at2759"/>
<feature type="domain" description="VPS9" evidence="2">
    <location>
        <begin position="246"/>
        <end position="392"/>
    </location>
</feature>
<dbReference type="SUPFAM" id="SSF48403">
    <property type="entry name" value="Ankyrin repeat"/>
    <property type="match status" value="2"/>
</dbReference>
<feature type="repeat" description="ANK" evidence="1">
    <location>
        <begin position="883"/>
        <end position="905"/>
    </location>
</feature>
<dbReference type="PROSITE" id="PS50088">
    <property type="entry name" value="ANK_REPEAT"/>
    <property type="match status" value="7"/>
</dbReference>
<dbReference type="InterPro" id="IPR002110">
    <property type="entry name" value="Ankyrin_rpt"/>
</dbReference>
<dbReference type="InterPro" id="IPR051248">
    <property type="entry name" value="UPF0507/Ank_repeat_27"/>
</dbReference>
<feature type="repeat" description="ANK" evidence="1">
    <location>
        <begin position="816"/>
        <end position="848"/>
    </location>
</feature>
<feature type="repeat" description="ANK" evidence="1">
    <location>
        <begin position="532"/>
        <end position="564"/>
    </location>
</feature>
<dbReference type="GO" id="GO:0030133">
    <property type="term" value="C:transport vesicle"/>
    <property type="evidence" value="ECO:0007669"/>
    <property type="project" value="TreeGrafter"/>
</dbReference>